<proteinExistence type="predicted"/>
<evidence type="ECO:0000313" key="2">
    <source>
        <dbReference type="Proteomes" id="UP000094527"/>
    </source>
</evidence>
<protein>
    <submittedName>
        <fullName evidence="1">Uncharacterized protein</fullName>
    </submittedName>
</protein>
<gene>
    <name evidence="1" type="ORF">Ocin01_18398</name>
</gene>
<name>A0A1D2M5U4_ORCCI</name>
<reference evidence="1 2" key="1">
    <citation type="journal article" date="2016" name="Genome Biol. Evol.">
        <title>Gene Family Evolution Reflects Adaptation to Soil Environmental Stressors in the Genome of the Collembolan Orchesella cincta.</title>
        <authorList>
            <person name="Faddeeva-Vakhrusheva A."/>
            <person name="Derks M.F."/>
            <person name="Anvar S.Y."/>
            <person name="Agamennone V."/>
            <person name="Suring W."/>
            <person name="Smit S."/>
            <person name="van Straalen N.M."/>
            <person name="Roelofs D."/>
        </authorList>
    </citation>
    <scope>NUCLEOTIDE SEQUENCE [LARGE SCALE GENOMIC DNA]</scope>
    <source>
        <tissue evidence="1">Mixed pool</tissue>
    </source>
</reference>
<dbReference type="AlphaFoldDB" id="A0A1D2M5U4"/>
<keyword evidence="2" id="KW-1185">Reference proteome</keyword>
<feature type="non-terminal residue" evidence="1">
    <location>
        <position position="154"/>
    </location>
</feature>
<comment type="caution">
    <text evidence="1">The sequence shown here is derived from an EMBL/GenBank/DDBJ whole genome shotgun (WGS) entry which is preliminary data.</text>
</comment>
<dbReference type="Proteomes" id="UP000094527">
    <property type="component" value="Unassembled WGS sequence"/>
</dbReference>
<evidence type="ECO:0000313" key="1">
    <source>
        <dbReference type="EMBL" id="ODM88284.1"/>
    </source>
</evidence>
<sequence length="154" mass="17653">MQIWFVKDGSEHIIWSTKTAGGIQHSRTILFDTTYEKFKRALIKSTNVGNPDPSMLHKIEEALNSSRNRSFIELRATYDDKTGICKIWTKMTFDDDLLKIWSKMMTEPKIIVQSAFLDGKVPISAAIPIFKGKSINNSESLVQSFTQKEYVPQY</sequence>
<accession>A0A1D2M5U4</accession>
<organism evidence="1 2">
    <name type="scientific">Orchesella cincta</name>
    <name type="common">Springtail</name>
    <name type="synonym">Podura cincta</name>
    <dbReference type="NCBI Taxonomy" id="48709"/>
    <lineage>
        <taxon>Eukaryota</taxon>
        <taxon>Metazoa</taxon>
        <taxon>Ecdysozoa</taxon>
        <taxon>Arthropoda</taxon>
        <taxon>Hexapoda</taxon>
        <taxon>Collembola</taxon>
        <taxon>Entomobryomorpha</taxon>
        <taxon>Entomobryoidea</taxon>
        <taxon>Orchesellidae</taxon>
        <taxon>Orchesellinae</taxon>
        <taxon>Orchesella</taxon>
    </lineage>
</organism>
<dbReference type="EMBL" id="LJIJ01003833">
    <property type="protein sequence ID" value="ODM88284.1"/>
    <property type="molecule type" value="Genomic_DNA"/>
</dbReference>